<dbReference type="Proteomes" id="UP001163046">
    <property type="component" value="Unassembled WGS sequence"/>
</dbReference>
<evidence type="ECO:0000313" key="2">
    <source>
        <dbReference type="Proteomes" id="UP001163046"/>
    </source>
</evidence>
<name>A0A9W9Z873_9CNID</name>
<dbReference type="AlphaFoldDB" id="A0A9W9Z873"/>
<evidence type="ECO:0000313" key="1">
    <source>
        <dbReference type="EMBL" id="KAJ7376807.1"/>
    </source>
</evidence>
<keyword evidence="2" id="KW-1185">Reference proteome</keyword>
<accession>A0A9W9Z873</accession>
<reference evidence="1" key="1">
    <citation type="submission" date="2023-01" db="EMBL/GenBank/DDBJ databases">
        <title>Genome assembly of the deep-sea coral Lophelia pertusa.</title>
        <authorList>
            <person name="Herrera S."/>
            <person name="Cordes E."/>
        </authorList>
    </citation>
    <scope>NUCLEOTIDE SEQUENCE</scope>
    <source>
        <strain evidence="1">USNM1676648</strain>
        <tissue evidence="1">Polyp</tissue>
    </source>
</reference>
<sequence>MEGSFPIFSIVTTTITGQGIAEKLYRGFTVTPYHCLTIAAILKSPPSSVFGRSLCLQLLALCSVKTFDPFLHNCSGWSAGSINGRTQPALQVVRHVIQKFIRDFAPWD</sequence>
<proteinExistence type="predicted"/>
<organism evidence="1 2">
    <name type="scientific">Desmophyllum pertusum</name>
    <dbReference type="NCBI Taxonomy" id="174260"/>
    <lineage>
        <taxon>Eukaryota</taxon>
        <taxon>Metazoa</taxon>
        <taxon>Cnidaria</taxon>
        <taxon>Anthozoa</taxon>
        <taxon>Hexacorallia</taxon>
        <taxon>Scleractinia</taxon>
        <taxon>Caryophylliina</taxon>
        <taxon>Caryophylliidae</taxon>
        <taxon>Desmophyllum</taxon>
    </lineage>
</organism>
<protein>
    <submittedName>
        <fullName evidence="1">Uncharacterized protein</fullName>
    </submittedName>
</protein>
<dbReference type="EMBL" id="MU826389">
    <property type="protein sequence ID" value="KAJ7376807.1"/>
    <property type="molecule type" value="Genomic_DNA"/>
</dbReference>
<comment type="caution">
    <text evidence="1">The sequence shown here is derived from an EMBL/GenBank/DDBJ whole genome shotgun (WGS) entry which is preliminary data.</text>
</comment>
<gene>
    <name evidence="1" type="ORF">OS493_032269</name>
</gene>